<dbReference type="Pfam" id="PF00593">
    <property type="entry name" value="TonB_dep_Rec_b-barrel"/>
    <property type="match status" value="1"/>
</dbReference>
<dbReference type="GO" id="GO:0009279">
    <property type="term" value="C:cell outer membrane"/>
    <property type="evidence" value="ECO:0007669"/>
    <property type="project" value="UniProtKB-SubCell"/>
</dbReference>
<proteinExistence type="inferred from homology"/>
<dbReference type="InterPro" id="IPR008969">
    <property type="entry name" value="CarboxyPept-like_regulatory"/>
</dbReference>
<comment type="subcellular location">
    <subcellularLocation>
        <location evidence="1 8">Cell outer membrane</location>
        <topology evidence="1 8">Multi-pass membrane protein</topology>
    </subcellularLocation>
</comment>
<evidence type="ECO:0000256" key="2">
    <source>
        <dbReference type="ARBA" id="ARBA00022448"/>
    </source>
</evidence>
<evidence type="ECO:0000256" key="10">
    <source>
        <dbReference type="SAM" id="SignalP"/>
    </source>
</evidence>
<name>A0A1T4QTP4_9BACT</name>
<dbReference type="RefSeq" id="WP_078805767.1">
    <property type="nucleotide sequence ID" value="NZ_FUXK01000025.1"/>
</dbReference>
<sequence length="1076" mass="119788">MTYLKRNKNKTLFALALLGANVSPSMATAAMPVAMVQQQNACKGVVLDTNGEPIIGASITVTVNGQKKGGITDLNGNFDIAGVKPGSTLTVSYIGYTTQRVVWNGKNLTVNLHEDAGTLDDVVVVGYGSQKKVNLTGAVSVVNSKTLEARAVTSVAQALQGAVPGLNFNVGNAGGALNGKFSMNIRGTGTIGGGSNAAPLVLIDGSEGDLYSIAPNDIESISVLKDASSSAIYGSRAAFGVILVTTKSGRDGRMSVSYNGNLRFSTATQVPEMPNSYDFARYWNDAATNNGEALPFSNDMLEKIKNNINGTPKPGDEVPTTWRGYAANEPWGMYNSSWANTDWFKEMYRKGVPSQEHNIALSGGSKNVNYYLSGALLNQHGLIRHGEDVMNRYNFTAKVTARLNDWFSITYNNKWSRENYHRPSYMTALFFHNIARRWPTNPVYDPHGHYVHGNEILQMENGGLDKTSTDKVFQQLALEFTPIKGWKIRLEGNYNTTNYHNHWDVLPIYYYDPNNLPVAAAWSGDYAAGKSNVGEAMSKTNYFNGRYFTEYAFKLNEKHDFKAVAGMDMESNRYTYLGASRADLITPLVPTLNNATNKVVNPSFSDTQWATMGIFGRVNYAYDNRYLAEFSIRRDGSSRFIGNKRWGVFPSFSAGWNIANEAFFKSLAKTIQVLKLRVSWGSLGNTNIKQLYPWFLNQPVSAASSGWLLNGERQNIANVPGLVSPNLTWERIQSWNIGFDFGAFNNRLQGNFDYFVRTTKNMVGPAPVKPSILGANQPAENNSDMRSNGWELEVKWRDQIGQVNYGARLVMSDDYQTITRYYNPNHLLSEWYEGQRMGNIWGYEVEGIAQTDQQMNEWLANNKPSWGSNWAAGDVMYKDLNGDKKVNNGSATYDDPGDLRKIGNTTPRYRFGITLDAAWKGFDFLIFMQGLLKRDFWDSSPYSVGANVGLWQAAAFKDHLDYWRPANDTNFGPNPNAFYPRPLFGNGSKNFQTSDRYMQNAAYMRIKNIQLGYTLPAALVRKIGANRVRVYFSAENLCTFTKMNKIFDPEATGGDWGPGKLYPLQRTISFGLNLNF</sequence>
<dbReference type="Pfam" id="PF07715">
    <property type="entry name" value="Plug"/>
    <property type="match status" value="1"/>
</dbReference>
<dbReference type="EMBL" id="FUXK01000025">
    <property type="protein sequence ID" value="SKA07044.1"/>
    <property type="molecule type" value="Genomic_DNA"/>
</dbReference>
<feature type="domain" description="TonB-dependent receptor plug" evidence="12">
    <location>
        <begin position="132"/>
        <end position="241"/>
    </location>
</feature>
<reference evidence="13 14" key="1">
    <citation type="submission" date="2017-02" db="EMBL/GenBank/DDBJ databases">
        <authorList>
            <person name="Peterson S.W."/>
        </authorList>
    </citation>
    <scope>NUCLEOTIDE SEQUENCE [LARGE SCALE GENOMIC DNA]</scope>
    <source>
        <strain evidence="13 14">ATCC 43324</strain>
    </source>
</reference>
<evidence type="ECO:0000256" key="1">
    <source>
        <dbReference type="ARBA" id="ARBA00004571"/>
    </source>
</evidence>
<dbReference type="Gene3D" id="2.170.130.10">
    <property type="entry name" value="TonB-dependent receptor, plug domain"/>
    <property type="match status" value="1"/>
</dbReference>
<dbReference type="InterPro" id="IPR000531">
    <property type="entry name" value="Beta-barrel_TonB"/>
</dbReference>
<dbReference type="STRING" id="28136.SAMN02745202_01942"/>
<dbReference type="SUPFAM" id="SSF49464">
    <property type="entry name" value="Carboxypeptidase regulatory domain-like"/>
    <property type="match status" value="1"/>
</dbReference>
<keyword evidence="4 8" id="KW-0812">Transmembrane</keyword>
<evidence type="ECO:0000256" key="6">
    <source>
        <dbReference type="ARBA" id="ARBA00023136"/>
    </source>
</evidence>
<feature type="domain" description="TonB-dependent receptor-like beta-barrel" evidence="11">
    <location>
        <begin position="438"/>
        <end position="1037"/>
    </location>
</feature>
<dbReference type="AlphaFoldDB" id="A0A1T4QTP4"/>
<evidence type="ECO:0000313" key="14">
    <source>
        <dbReference type="Proteomes" id="UP000190065"/>
    </source>
</evidence>
<evidence type="ECO:0000256" key="8">
    <source>
        <dbReference type="PROSITE-ProRule" id="PRU01360"/>
    </source>
</evidence>
<evidence type="ECO:0000256" key="3">
    <source>
        <dbReference type="ARBA" id="ARBA00022452"/>
    </source>
</evidence>
<accession>A0A1T4QTP4</accession>
<keyword evidence="5 9" id="KW-0798">TonB box</keyword>
<dbReference type="SUPFAM" id="SSF56935">
    <property type="entry name" value="Porins"/>
    <property type="match status" value="1"/>
</dbReference>
<evidence type="ECO:0000256" key="4">
    <source>
        <dbReference type="ARBA" id="ARBA00022692"/>
    </source>
</evidence>
<evidence type="ECO:0000259" key="11">
    <source>
        <dbReference type="Pfam" id="PF00593"/>
    </source>
</evidence>
<keyword evidence="6 8" id="KW-0472">Membrane</keyword>
<feature type="chain" id="PRO_5013341091" evidence="10">
    <location>
        <begin position="30"/>
        <end position="1076"/>
    </location>
</feature>
<dbReference type="Gene3D" id="2.40.170.20">
    <property type="entry name" value="TonB-dependent receptor, beta-barrel domain"/>
    <property type="match status" value="1"/>
</dbReference>
<keyword evidence="2 8" id="KW-0813">Transport</keyword>
<keyword evidence="3 8" id="KW-1134">Transmembrane beta strand</keyword>
<keyword evidence="10" id="KW-0732">Signal</keyword>
<evidence type="ECO:0000256" key="5">
    <source>
        <dbReference type="ARBA" id="ARBA00023077"/>
    </source>
</evidence>
<dbReference type="InterPro" id="IPR039426">
    <property type="entry name" value="TonB-dep_rcpt-like"/>
</dbReference>
<dbReference type="Pfam" id="PF13715">
    <property type="entry name" value="CarbopepD_reg_2"/>
    <property type="match status" value="1"/>
</dbReference>
<dbReference type="NCBIfam" id="TIGR04056">
    <property type="entry name" value="OMP_RagA_SusC"/>
    <property type="match status" value="1"/>
</dbReference>
<dbReference type="FunFam" id="2.170.130.10:FF:000024">
    <property type="entry name" value="Outer membrane protein"/>
    <property type="match status" value="1"/>
</dbReference>
<dbReference type="Proteomes" id="UP000190065">
    <property type="component" value="Unassembled WGS sequence"/>
</dbReference>
<dbReference type="eggNOG" id="COG1629">
    <property type="taxonomic scope" value="Bacteria"/>
</dbReference>
<organism evidence="13 14">
    <name type="scientific">Segatella oulorum</name>
    <dbReference type="NCBI Taxonomy" id="28136"/>
    <lineage>
        <taxon>Bacteria</taxon>
        <taxon>Pseudomonadati</taxon>
        <taxon>Bacteroidota</taxon>
        <taxon>Bacteroidia</taxon>
        <taxon>Bacteroidales</taxon>
        <taxon>Prevotellaceae</taxon>
        <taxon>Segatella</taxon>
    </lineage>
</organism>
<comment type="similarity">
    <text evidence="8 9">Belongs to the TonB-dependent receptor family.</text>
</comment>
<dbReference type="Gene3D" id="2.60.40.1120">
    <property type="entry name" value="Carboxypeptidase-like, regulatory domain"/>
    <property type="match status" value="1"/>
</dbReference>
<dbReference type="NCBIfam" id="TIGR04057">
    <property type="entry name" value="SusC_RagA_signa"/>
    <property type="match status" value="1"/>
</dbReference>
<evidence type="ECO:0000256" key="9">
    <source>
        <dbReference type="RuleBase" id="RU003357"/>
    </source>
</evidence>
<dbReference type="InterPro" id="IPR037066">
    <property type="entry name" value="Plug_dom_sf"/>
</dbReference>
<dbReference type="InterPro" id="IPR036942">
    <property type="entry name" value="Beta-barrel_TonB_sf"/>
</dbReference>
<protein>
    <submittedName>
        <fullName evidence="13">TonB-linked outer membrane protein, SusC/RagA family</fullName>
    </submittedName>
</protein>
<dbReference type="PROSITE" id="PS52016">
    <property type="entry name" value="TONB_DEPENDENT_REC_3"/>
    <property type="match status" value="1"/>
</dbReference>
<evidence type="ECO:0000313" key="13">
    <source>
        <dbReference type="EMBL" id="SKA07044.1"/>
    </source>
</evidence>
<dbReference type="InterPro" id="IPR012910">
    <property type="entry name" value="Plug_dom"/>
</dbReference>
<feature type="signal peptide" evidence="10">
    <location>
        <begin position="1"/>
        <end position="29"/>
    </location>
</feature>
<keyword evidence="7 8" id="KW-0998">Cell outer membrane</keyword>
<evidence type="ECO:0000259" key="12">
    <source>
        <dbReference type="Pfam" id="PF07715"/>
    </source>
</evidence>
<evidence type="ECO:0000256" key="7">
    <source>
        <dbReference type="ARBA" id="ARBA00023237"/>
    </source>
</evidence>
<dbReference type="InterPro" id="IPR023996">
    <property type="entry name" value="TonB-dep_OMP_SusC/RagA"/>
</dbReference>
<gene>
    <name evidence="13" type="ORF">SAMN02745202_01942</name>
</gene>
<dbReference type="InterPro" id="IPR023997">
    <property type="entry name" value="TonB-dep_OMP_SusC/RagA_CS"/>
</dbReference>